<dbReference type="RefSeq" id="NP_116419.1">
    <property type="nucleotide sequence ID" value="NC_002794.1"/>
</dbReference>
<keyword evidence="3" id="KW-1185">Reference proteome</keyword>
<feature type="compositionally biased region" description="Pro residues" evidence="1">
    <location>
        <begin position="107"/>
        <end position="117"/>
    </location>
</feature>
<reference evidence="2 3" key="1">
    <citation type="journal article" date="2001" name="J. Virol.">
        <title>Analysis and characterization of the complete genome of tupaia (tree shrew) herpesvirus.</title>
        <authorList>
            <person name="Bahr U."/>
            <person name="Darai G."/>
        </authorList>
    </citation>
    <scope>NUCLEOTIDE SEQUENCE [LARGE SCALE GENOMIC DNA]</scope>
    <source>
        <strain evidence="2">2</strain>
    </source>
</reference>
<feature type="region of interest" description="Disordered" evidence="1">
    <location>
        <begin position="75"/>
        <end position="139"/>
    </location>
</feature>
<evidence type="ECO:0000256" key="1">
    <source>
        <dbReference type="SAM" id="MobiDB-lite"/>
    </source>
</evidence>
<organismHost>
    <name type="scientific">Tupaia belangeri</name>
    <name type="common">Common tree shrew</name>
    <name type="synonym">Tupaia glis belangeri</name>
    <dbReference type="NCBI Taxonomy" id="37347"/>
</organismHost>
<name>Q91TM7_TUHV1</name>
<feature type="compositionally biased region" description="Low complexity" evidence="1">
    <location>
        <begin position="97"/>
        <end position="106"/>
    </location>
</feature>
<dbReference type="GeneID" id="921121"/>
<dbReference type="EMBL" id="AF281817">
    <property type="protein sequence ID" value="AAK57114.1"/>
    <property type="molecule type" value="Genomic_DNA"/>
</dbReference>
<dbReference type="Proteomes" id="UP000137095">
    <property type="component" value="Segment"/>
</dbReference>
<feature type="region of interest" description="Disordered" evidence="1">
    <location>
        <begin position="1"/>
        <end position="48"/>
    </location>
</feature>
<organism evidence="2 3">
    <name type="scientific">Tupaiid herpesvirus 1 (strain 1)</name>
    <name type="common">TuHV-1</name>
    <name type="synonym">Herpesvirus tupaia (strain 1)</name>
    <dbReference type="NCBI Taxonomy" id="10397"/>
    <lineage>
        <taxon>Viruses</taxon>
        <taxon>Duplodnaviria</taxon>
        <taxon>Heunggongvirae</taxon>
        <taxon>Peploviricota</taxon>
        <taxon>Herviviricetes</taxon>
        <taxon>Herpesvirales</taxon>
        <taxon>Orthoherpesviridae</taxon>
        <taxon>Betaherpesvirinae</taxon>
        <taxon>Quwivirus</taxon>
        <taxon>Quwivirus tupaiidbeta1</taxon>
    </lineage>
</organism>
<evidence type="ECO:0000313" key="3">
    <source>
        <dbReference type="Proteomes" id="UP000137095"/>
    </source>
</evidence>
<accession>Q91TM7</accession>
<proteinExistence type="predicted"/>
<protein>
    <submittedName>
        <fullName evidence="2">T69.1</fullName>
    </submittedName>
</protein>
<dbReference type="KEGG" id="vg:921121"/>
<evidence type="ECO:0000313" key="2">
    <source>
        <dbReference type="EMBL" id="AAK57114.1"/>
    </source>
</evidence>
<sequence length="139" mass="14688">MPLQRQDGAHLLRHRGARPLPGRATVARRRRRPLTPKPDDRVGGGGGGVVLGLAGPLGHPDLVCRPRSLLGVGVTWADTRPDGSGARAIKPGRPERPALLLRSSPADPSPPSPPSPPWNASSTRDIAYTPRSRSTAHPP</sequence>